<evidence type="ECO:0000256" key="4">
    <source>
        <dbReference type="ARBA" id="ARBA00022723"/>
    </source>
</evidence>
<dbReference type="PANTHER" id="PTHR43330">
    <property type="entry name" value="METHIONINE AMINOPEPTIDASE"/>
    <property type="match status" value="1"/>
</dbReference>
<comment type="cofactor">
    <cofactor evidence="6">
        <name>Co(2+)</name>
        <dbReference type="ChEBI" id="CHEBI:48828"/>
    </cofactor>
    <cofactor evidence="6">
        <name>Zn(2+)</name>
        <dbReference type="ChEBI" id="CHEBI:29105"/>
    </cofactor>
    <cofactor evidence="6">
        <name>Mn(2+)</name>
        <dbReference type="ChEBI" id="CHEBI:29035"/>
    </cofactor>
    <cofactor evidence="6">
        <name>Fe(2+)</name>
        <dbReference type="ChEBI" id="CHEBI:29033"/>
    </cofactor>
    <text evidence="6">Binds 2 divalent metal cations per subunit. Has a high-affinity and a low affinity metal-binding site. The true nature of the physiological cofactor is under debate. The enzyme is active with cobalt, zinc, manganese or divalent iron ions. Most likely, methionine aminopeptidases function as mononuclear Fe(2+)-metalloproteases under physiological conditions, and the catalytically relevant metal-binding site has been assigned to the histidine-containing high-affinity site.</text>
</comment>
<dbReference type="CDD" id="cd01086">
    <property type="entry name" value="MetAP1"/>
    <property type="match status" value="1"/>
</dbReference>
<dbReference type="NCBIfam" id="TIGR00500">
    <property type="entry name" value="met_pdase_I"/>
    <property type="match status" value="1"/>
</dbReference>
<dbReference type="Proteomes" id="UP000434036">
    <property type="component" value="Unassembled WGS sequence"/>
</dbReference>
<name>A0A6N8U3D5_9FIRM</name>
<evidence type="ECO:0000256" key="2">
    <source>
        <dbReference type="ARBA" id="ARBA00022438"/>
    </source>
</evidence>
<keyword evidence="2 6" id="KW-0031">Aminopeptidase</keyword>
<dbReference type="HAMAP" id="MF_01974">
    <property type="entry name" value="MetAP_1"/>
    <property type="match status" value="1"/>
</dbReference>
<comment type="catalytic activity">
    <reaction evidence="6 7">
        <text>Release of N-terminal amino acids, preferentially methionine, from peptides and arylamides.</text>
        <dbReference type="EC" id="3.4.11.18"/>
    </reaction>
</comment>
<dbReference type="EC" id="3.4.11.18" evidence="6 7"/>
<dbReference type="Pfam" id="PF02810">
    <property type="entry name" value="SEC-C"/>
    <property type="match status" value="1"/>
</dbReference>
<dbReference type="GO" id="GO:0070006">
    <property type="term" value="F:metalloaminopeptidase activity"/>
    <property type="evidence" value="ECO:0007669"/>
    <property type="project" value="UniProtKB-UniRule"/>
</dbReference>
<dbReference type="InterPro" id="IPR002467">
    <property type="entry name" value="Pept_M24A_MAP1"/>
</dbReference>
<comment type="subunit">
    <text evidence="6">Monomer.</text>
</comment>
<comment type="similarity">
    <text evidence="6">Belongs to the peptidase M24A family. Methionine aminopeptidase type 1 subfamily.</text>
</comment>
<dbReference type="PROSITE" id="PS00680">
    <property type="entry name" value="MAP_1"/>
    <property type="match status" value="1"/>
</dbReference>
<reference evidence="9 10" key="1">
    <citation type="submission" date="2019-12" db="EMBL/GenBank/DDBJ databases">
        <authorList>
            <person name="Yang R."/>
        </authorList>
    </citation>
    <scope>NUCLEOTIDE SEQUENCE [LARGE SCALE GENOMIC DNA]</scope>
    <source>
        <strain evidence="9 10">DONG20-135</strain>
    </source>
</reference>
<feature type="binding site" evidence="6">
    <location>
        <position position="117"/>
    </location>
    <ligand>
        <name>substrate</name>
    </ligand>
</feature>
<dbReference type="AlphaFoldDB" id="A0A6N8U3D5"/>
<feature type="binding site" evidence="6">
    <location>
        <position position="274"/>
    </location>
    <ligand>
        <name>a divalent metal cation</name>
        <dbReference type="ChEBI" id="CHEBI:60240"/>
        <label>2</label>
        <note>catalytic</note>
    </ligand>
</feature>
<feature type="binding site" evidence="6">
    <location>
        <position position="209"/>
    </location>
    <ligand>
        <name>a divalent metal cation</name>
        <dbReference type="ChEBI" id="CHEBI:60240"/>
        <label>2</label>
        <note>catalytic</note>
    </ligand>
</feature>
<evidence type="ECO:0000256" key="5">
    <source>
        <dbReference type="ARBA" id="ARBA00022801"/>
    </source>
</evidence>
<dbReference type="Gene3D" id="3.90.230.10">
    <property type="entry name" value="Creatinase/methionine aminopeptidase superfamily"/>
    <property type="match status" value="1"/>
</dbReference>
<dbReference type="GO" id="GO:0006508">
    <property type="term" value="P:proteolysis"/>
    <property type="evidence" value="ECO:0007669"/>
    <property type="project" value="UniProtKB-KW"/>
</dbReference>
<reference evidence="9 10" key="2">
    <citation type="submission" date="2020-01" db="EMBL/GenBank/DDBJ databases">
        <title>Clostridiaceae sp. nov. isolated from the gut of human by culturomics.</title>
        <authorList>
            <person name="Chang Y."/>
        </authorList>
    </citation>
    <scope>NUCLEOTIDE SEQUENCE [LARGE SCALE GENOMIC DNA]</scope>
    <source>
        <strain evidence="9 10">DONG20-135</strain>
    </source>
</reference>
<dbReference type="SUPFAM" id="SSF55920">
    <property type="entry name" value="Creatinase/aminopeptidase"/>
    <property type="match status" value="1"/>
</dbReference>
<dbReference type="NCBIfam" id="NF008970">
    <property type="entry name" value="PRK12318.1"/>
    <property type="match status" value="1"/>
</dbReference>
<protein>
    <recommendedName>
        <fullName evidence="6 7">Methionine aminopeptidase</fullName>
        <shortName evidence="6">MAP</shortName>
        <shortName evidence="6">MetAP</shortName>
        <ecNumber evidence="6 7">3.4.11.18</ecNumber>
    </recommendedName>
    <alternativeName>
        <fullName evidence="6">Peptidase M</fullName>
    </alternativeName>
</protein>
<dbReference type="PRINTS" id="PR00599">
    <property type="entry name" value="MAPEPTIDASE"/>
</dbReference>
<dbReference type="RefSeq" id="WP_160624209.1">
    <property type="nucleotide sequence ID" value="NZ_WUUQ01000001.1"/>
</dbReference>
<evidence type="ECO:0000256" key="3">
    <source>
        <dbReference type="ARBA" id="ARBA00022670"/>
    </source>
</evidence>
<comment type="caution">
    <text evidence="9">The sequence shown here is derived from an EMBL/GenBank/DDBJ whole genome shotgun (WGS) entry which is preliminary data.</text>
</comment>
<dbReference type="Pfam" id="PF00557">
    <property type="entry name" value="Peptidase_M24"/>
    <property type="match status" value="1"/>
</dbReference>
<organism evidence="9 10">
    <name type="scientific">Copranaerobaculum intestinale</name>
    <dbReference type="NCBI Taxonomy" id="2692629"/>
    <lineage>
        <taxon>Bacteria</taxon>
        <taxon>Bacillati</taxon>
        <taxon>Bacillota</taxon>
        <taxon>Erysipelotrichia</taxon>
        <taxon>Erysipelotrichales</taxon>
        <taxon>Erysipelotrichaceae</taxon>
        <taxon>Copranaerobaculum</taxon>
    </lineage>
</organism>
<evidence type="ECO:0000259" key="8">
    <source>
        <dbReference type="Pfam" id="PF00557"/>
    </source>
</evidence>
<sequence length="289" mass="31519">MDIKRNSKCWCGSGLKYKNCHEAFDEKYEMYRAKGNKMPPKELIKSKQDIQGIKKSAVINDGVLDLVASKIHAGMSTEDIDKLVYDYTVGHGAIPAPLNYGGFPKSVCTSVNDEVCHGIPDASVILEEGDIVNVDVSTIFHGYYSDASRMFMIGEVSEEAKKLVEVTKSCLEIGIQAIKPWGYLGDIGAAIHTHAKKYGYSVVRDFAGHGVGNEFHEDPIVSHVGVAGTGMMLVPGMVITVEPMINIGGYELFVDADNGWTAYTEDGSLSAQWEHTVLITEHGVEILAK</sequence>
<dbReference type="GO" id="GO:0046872">
    <property type="term" value="F:metal ion binding"/>
    <property type="evidence" value="ECO:0007669"/>
    <property type="project" value="UniProtKB-UniRule"/>
</dbReference>
<dbReference type="InterPro" id="IPR004027">
    <property type="entry name" value="SEC_C_motif"/>
</dbReference>
<dbReference type="GO" id="GO:0004239">
    <property type="term" value="F:initiator methionyl aminopeptidase activity"/>
    <property type="evidence" value="ECO:0007669"/>
    <property type="project" value="UniProtKB-UniRule"/>
</dbReference>
<keyword evidence="4 6" id="KW-0479">Metal-binding</keyword>
<evidence type="ECO:0000256" key="7">
    <source>
        <dbReference type="RuleBase" id="RU003653"/>
    </source>
</evidence>
<evidence type="ECO:0000256" key="1">
    <source>
        <dbReference type="ARBA" id="ARBA00002521"/>
    </source>
</evidence>
<evidence type="ECO:0000313" key="9">
    <source>
        <dbReference type="EMBL" id="MXQ72726.1"/>
    </source>
</evidence>
<dbReference type="InterPro" id="IPR036005">
    <property type="entry name" value="Creatinase/aminopeptidase-like"/>
</dbReference>
<dbReference type="InterPro" id="IPR000994">
    <property type="entry name" value="Pept_M24"/>
</dbReference>
<feature type="binding site" evidence="6">
    <location>
        <position position="146"/>
    </location>
    <ligand>
        <name>a divalent metal cation</name>
        <dbReference type="ChEBI" id="CHEBI:60240"/>
        <label>1</label>
    </ligand>
</feature>
<feature type="binding site" evidence="6">
    <location>
        <position position="242"/>
    </location>
    <ligand>
        <name>a divalent metal cation</name>
        <dbReference type="ChEBI" id="CHEBI:60240"/>
        <label>2</label>
        <note>catalytic</note>
    </ligand>
</feature>
<dbReference type="InterPro" id="IPR001714">
    <property type="entry name" value="Pept_M24_MAP"/>
</dbReference>
<dbReference type="PANTHER" id="PTHR43330:SF8">
    <property type="entry name" value="METHIONINE AMINOPEPTIDASE 1D, MITOCHONDRIAL"/>
    <property type="match status" value="1"/>
</dbReference>
<gene>
    <name evidence="6" type="primary">map</name>
    <name evidence="9" type="ORF">GSF08_02040</name>
</gene>
<keyword evidence="10" id="KW-1185">Reference proteome</keyword>
<feature type="binding site" evidence="6">
    <location>
        <position position="274"/>
    </location>
    <ligand>
        <name>a divalent metal cation</name>
        <dbReference type="ChEBI" id="CHEBI:60240"/>
        <label>1</label>
    </ligand>
</feature>
<keyword evidence="3 6" id="KW-0645">Protease</keyword>
<feature type="binding site" evidence="6">
    <location>
        <position position="146"/>
    </location>
    <ligand>
        <name>a divalent metal cation</name>
        <dbReference type="ChEBI" id="CHEBI:60240"/>
        <label>2</label>
        <note>catalytic</note>
    </ligand>
</feature>
<feature type="binding site" evidence="6">
    <location>
        <position position="135"/>
    </location>
    <ligand>
        <name>a divalent metal cation</name>
        <dbReference type="ChEBI" id="CHEBI:60240"/>
        <label>1</label>
    </ligand>
</feature>
<dbReference type="Gene3D" id="3.10.450.50">
    <property type="match status" value="1"/>
</dbReference>
<comment type="function">
    <text evidence="1 6">Removes the N-terminal methionine from nascent proteins. The N-terminal methionine is often cleaved when the second residue in the primary sequence is small and uncharged (Met-Ala-, Cys, Gly, Pro, Ser, Thr, or Val). Requires deformylation of the N(alpha)-formylated initiator methionine before it can be hydrolyzed.</text>
</comment>
<proteinExistence type="inferred from homology"/>
<evidence type="ECO:0000313" key="10">
    <source>
        <dbReference type="Proteomes" id="UP000434036"/>
    </source>
</evidence>
<dbReference type="EMBL" id="WUUQ01000001">
    <property type="protein sequence ID" value="MXQ72726.1"/>
    <property type="molecule type" value="Genomic_DNA"/>
</dbReference>
<evidence type="ECO:0000256" key="6">
    <source>
        <dbReference type="HAMAP-Rule" id="MF_01974"/>
    </source>
</evidence>
<feature type="domain" description="Peptidase M24" evidence="8">
    <location>
        <begin position="52"/>
        <end position="281"/>
    </location>
</feature>
<keyword evidence="5 6" id="KW-0378">Hydrolase</keyword>
<accession>A0A6N8U3D5</accession>
<feature type="binding site" evidence="6">
    <location>
        <position position="216"/>
    </location>
    <ligand>
        <name>substrate</name>
    </ligand>
</feature>
<dbReference type="SUPFAM" id="SSF103642">
    <property type="entry name" value="Sec-C motif"/>
    <property type="match status" value="1"/>
</dbReference>